<evidence type="ECO:0008006" key="3">
    <source>
        <dbReference type="Google" id="ProtNLM"/>
    </source>
</evidence>
<evidence type="ECO:0000313" key="1">
    <source>
        <dbReference type="EMBL" id="MBD3365489.1"/>
    </source>
</evidence>
<evidence type="ECO:0000313" key="2">
    <source>
        <dbReference type="Proteomes" id="UP000630660"/>
    </source>
</evidence>
<dbReference type="Proteomes" id="UP000630660">
    <property type="component" value="Unassembled WGS sequence"/>
</dbReference>
<proteinExistence type="predicted"/>
<sequence length="178" mass="21072">MKALKFILPIGVMLFILTGCTKRRPEWREFSFEEDFSIMMPAEPRKAGFKVSDGDEEVRFHVYKAKSRGHKYKVMTSNVIEEPDVGDLMDIGFELKYGKFSIEERDFTYNGYPGKEFTTRKSRRTSITRYFVLDDRFYLLSVRYKNRYLVEEDVERFFNSFKVKDHPPAYTAEIDTTG</sequence>
<name>A0A9D5QDC8_UNCW3</name>
<comment type="caution">
    <text evidence="1">The sequence shown here is derived from an EMBL/GenBank/DDBJ whole genome shotgun (WGS) entry which is preliminary data.</text>
</comment>
<protein>
    <recommendedName>
        <fullName evidence="3">Lipoprotein</fullName>
    </recommendedName>
</protein>
<gene>
    <name evidence="1" type="ORF">GF359_09780</name>
</gene>
<dbReference type="PROSITE" id="PS51257">
    <property type="entry name" value="PROKAR_LIPOPROTEIN"/>
    <property type="match status" value="1"/>
</dbReference>
<organism evidence="1 2">
    <name type="scientific">candidate division WOR-3 bacterium</name>
    <dbReference type="NCBI Taxonomy" id="2052148"/>
    <lineage>
        <taxon>Bacteria</taxon>
        <taxon>Bacteria division WOR-3</taxon>
    </lineage>
</organism>
<reference evidence="1" key="1">
    <citation type="submission" date="2019-11" db="EMBL/GenBank/DDBJ databases">
        <title>Microbial mats filling the niche in hypersaline microbial mats.</title>
        <authorList>
            <person name="Wong H.L."/>
            <person name="Macleod F.I."/>
            <person name="White R.A. III"/>
            <person name="Burns B.P."/>
        </authorList>
    </citation>
    <scope>NUCLEOTIDE SEQUENCE</scope>
    <source>
        <strain evidence="1">Bin_327</strain>
    </source>
</reference>
<accession>A0A9D5QDC8</accession>
<dbReference type="EMBL" id="WJKJ01000323">
    <property type="protein sequence ID" value="MBD3365489.1"/>
    <property type="molecule type" value="Genomic_DNA"/>
</dbReference>
<dbReference type="AlphaFoldDB" id="A0A9D5QDC8"/>